<evidence type="ECO:0000256" key="1">
    <source>
        <dbReference type="ARBA" id="ARBA00022490"/>
    </source>
</evidence>
<keyword evidence="2" id="KW-0436">Ligase</keyword>
<evidence type="ECO:0000313" key="7">
    <source>
        <dbReference type="Proteomes" id="UP001157017"/>
    </source>
</evidence>
<dbReference type="EMBL" id="BSUZ01000001">
    <property type="protein sequence ID" value="GMA85420.1"/>
    <property type="molecule type" value="Genomic_DNA"/>
</dbReference>
<protein>
    <recommendedName>
        <fullName evidence="5">Mur ligase C-terminal domain-containing protein</fullName>
    </recommendedName>
</protein>
<dbReference type="InterPro" id="IPR005762">
    <property type="entry name" value="MurD"/>
</dbReference>
<keyword evidence="1" id="KW-0963">Cytoplasm</keyword>
<dbReference type="InterPro" id="IPR004101">
    <property type="entry name" value="Mur_ligase_C"/>
</dbReference>
<accession>A0ABQ6JF22</accession>
<dbReference type="SUPFAM" id="SSF53244">
    <property type="entry name" value="MurD-like peptide ligases, peptide-binding domain"/>
    <property type="match status" value="1"/>
</dbReference>
<feature type="domain" description="Mur ligase C-terminal" evidence="5">
    <location>
        <begin position="13"/>
        <end position="131"/>
    </location>
</feature>
<dbReference type="PANTHER" id="PTHR43692">
    <property type="entry name" value="UDP-N-ACETYLMURAMOYLALANINE--D-GLUTAMATE LIGASE"/>
    <property type="match status" value="1"/>
</dbReference>
<dbReference type="PANTHER" id="PTHR43692:SF1">
    <property type="entry name" value="UDP-N-ACETYLMURAMOYLALANINE--D-GLUTAMATE LIGASE"/>
    <property type="match status" value="1"/>
</dbReference>
<keyword evidence="3" id="KW-0547">Nucleotide-binding</keyword>
<comment type="caution">
    <text evidence="6">The sequence shown here is derived from an EMBL/GenBank/DDBJ whole genome shotgun (WGS) entry which is preliminary data.</text>
</comment>
<evidence type="ECO:0000259" key="5">
    <source>
        <dbReference type="Pfam" id="PF02875"/>
    </source>
</evidence>
<reference evidence="7" key="1">
    <citation type="journal article" date="2019" name="Int. J. Syst. Evol. Microbiol.">
        <title>The Global Catalogue of Microorganisms (GCM) 10K type strain sequencing project: providing services to taxonomists for standard genome sequencing and annotation.</title>
        <authorList>
            <consortium name="The Broad Institute Genomics Platform"/>
            <consortium name="The Broad Institute Genome Sequencing Center for Infectious Disease"/>
            <person name="Wu L."/>
            <person name="Ma J."/>
        </authorList>
    </citation>
    <scope>NUCLEOTIDE SEQUENCE [LARGE SCALE GENOMIC DNA]</scope>
    <source>
        <strain evidence="7">NBRC 108730</strain>
    </source>
</reference>
<evidence type="ECO:0000313" key="6">
    <source>
        <dbReference type="EMBL" id="GMA85420.1"/>
    </source>
</evidence>
<keyword evidence="4" id="KW-0067">ATP-binding</keyword>
<keyword evidence="7" id="KW-1185">Reference proteome</keyword>
<evidence type="ECO:0000256" key="3">
    <source>
        <dbReference type="ARBA" id="ARBA00022741"/>
    </source>
</evidence>
<dbReference type="InterPro" id="IPR036615">
    <property type="entry name" value="Mur_ligase_C_dom_sf"/>
</dbReference>
<sequence length="164" mass="17554">MRDGLRGFVPDPHRIQRVGTLDGVDYVDDSKATNPHAAAASLAAFDHVVWVAGGLLKGADVDDLVRRHAGRLRAAVLLGRDRDQIAAAVARHAPDVPVVEVDSTDTDVMELVVQQARGLARPGDVVLLAPAAASMDLFRDYHDRGDRFAAAVRRLGGRPEGPRA</sequence>
<dbReference type="Proteomes" id="UP001157017">
    <property type="component" value="Unassembled WGS sequence"/>
</dbReference>
<evidence type="ECO:0000256" key="4">
    <source>
        <dbReference type="ARBA" id="ARBA00022840"/>
    </source>
</evidence>
<dbReference type="Pfam" id="PF02875">
    <property type="entry name" value="Mur_ligase_C"/>
    <property type="match status" value="1"/>
</dbReference>
<dbReference type="Gene3D" id="3.90.190.20">
    <property type="entry name" value="Mur ligase, C-terminal domain"/>
    <property type="match status" value="1"/>
</dbReference>
<gene>
    <name evidence="6" type="ORF">GCM10025868_06700</name>
</gene>
<evidence type="ECO:0000256" key="2">
    <source>
        <dbReference type="ARBA" id="ARBA00022598"/>
    </source>
</evidence>
<organism evidence="6 7">
    <name type="scientific">Angustibacter aerolatus</name>
    <dbReference type="NCBI Taxonomy" id="1162965"/>
    <lineage>
        <taxon>Bacteria</taxon>
        <taxon>Bacillati</taxon>
        <taxon>Actinomycetota</taxon>
        <taxon>Actinomycetes</taxon>
        <taxon>Kineosporiales</taxon>
        <taxon>Kineosporiaceae</taxon>
    </lineage>
</organism>
<name>A0ABQ6JF22_9ACTN</name>
<proteinExistence type="predicted"/>